<proteinExistence type="predicted"/>
<geneLocation type="plasmid" evidence="3">
    <name>pcv839-15-p3</name>
</geneLocation>
<gene>
    <name evidence="2" type="ORF">CV83915_3p0041</name>
</gene>
<reference evidence="2 3" key="1">
    <citation type="submission" date="2017-11" db="EMBL/GenBank/DDBJ databases">
        <title>Escherichia coli CV839-15 Genome sequencing and assembly.</title>
        <authorList>
            <person name="Li Z."/>
            <person name="Song N."/>
            <person name="Li W."/>
            <person name="Philip H.R."/>
            <person name="Bu Z."/>
            <person name="Siguo L."/>
        </authorList>
    </citation>
    <scope>NUCLEOTIDE SEQUENCE [LARGE SCALE GENOMIC DNA]</scope>
    <source>
        <strain evidence="2 3">CV839-15</strain>
        <plasmid evidence="3">Plasmid pcv839-15-p3</plasmid>
    </source>
</reference>
<feature type="compositionally biased region" description="Polar residues" evidence="1">
    <location>
        <begin position="1"/>
        <end position="12"/>
    </location>
</feature>
<protein>
    <submittedName>
        <fullName evidence="2">Uncharacterized protein</fullName>
    </submittedName>
</protein>
<sequence length="41" mass="4347">METGCKCTTQASEGEMTGSGAKRSFPSLSRRRQPARVLCAG</sequence>
<feature type="region of interest" description="Disordered" evidence="1">
    <location>
        <begin position="1"/>
        <end position="41"/>
    </location>
</feature>
<evidence type="ECO:0000313" key="3">
    <source>
        <dbReference type="Proteomes" id="UP000236551"/>
    </source>
</evidence>
<dbReference type="EMBL" id="CP024977">
    <property type="protein sequence ID" value="ATZ30339.1"/>
    <property type="molecule type" value="Genomic_DNA"/>
</dbReference>
<keyword evidence="2" id="KW-0614">Plasmid</keyword>
<organism evidence="2 3">
    <name type="scientific">Escherichia coli</name>
    <dbReference type="NCBI Taxonomy" id="562"/>
    <lineage>
        <taxon>Bacteria</taxon>
        <taxon>Pseudomonadati</taxon>
        <taxon>Pseudomonadota</taxon>
        <taxon>Gammaproteobacteria</taxon>
        <taxon>Enterobacterales</taxon>
        <taxon>Enterobacteriaceae</taxon>
        <taxon>Escherichia</taxon>
    </lineage>
</organism>
<dbReference type="Proteomes" id="UP000236551">
    <property type="component" value="Plasmid pCV839-15-p3"/>
</dbReference>
<name>A0A2H4TLE2_ECOLX</name>
<evidence type="ECO:0000256" key="1">
    <source>
        <dbReference type="SAM" id="MobiDB-lite"/>
    </source>
</evidence>
<dbReference type="AlphaFoldDB" id="A0A2H4TLE2"/>
<evidence type="ECO:0000313" key="2">
    <source>
        <dbReference type="EMBL" id="ATZ30339.1"/>
    </source>
</evidence>
<accession>A0A2H4TLE2</accession>